<keyword evidence="2 4" id="KW-0378">Hydrolase</keyword>
<dbReference type="Pfam" id="PF03051">
    <property type="entry name" value="Peptidase_C1_2"/>
    <property type="match status" value="2"/>
</dbReference>
<dbReference type="PANTHER" id="PTHR10363">
    <property type="entry name" value="BLEOMYCIN HYDROLASE"/>
    <property type="match status" value="1"/>
</dbReference>
<evidence type="ECO:0000313" key="7">
    <source>
        <dbReference type="Proteomes" id="UP000546970"/>
    </source>
</evidence>
<dbReference type="Gene3D" id="3.90.70.10">
    <property type="entry name" value="Cysteine proteinases"/>
    <property type="match status" value="1"/>
</dbReference>
<dbReference type="GO" id="GO:0070005">
    <property type="term" value="F:cysteine-type aminopeptidase activity"/>
    <property type="evidence" value="ECO:0007669"/>
    <property type="project" value="InterPro"/>
</dbReference>
<name>A0A7X9UCA9_9ACTN</name>
<dbReference type="InterPro" id="IPR004134">
    <property type="entry name" value="Peptidase_C1B"/>
</dbReference>
<feature type="active site" evidence="5">
    <location>
        <position position="90"/>
    </location>
</feature>
<dbReference type="AlphaFoldDB" id="A0A7X9UCA9"/>
<feature type="active site" evidence="5">
    <location>
        <position position="439"/>
    </location>
</feature>
<dbReference type="PANTHER" id="PTHR10363:SF2">
    <property type="entry name" value="BLEOMYCIN HYDROLASE"/>
    <property type="match status" value="1"/>
</dbReference>
<evidence type="ECO:0000256" key="2">
    <source>
        <dbReference type="ARBA" id="ARBA00022801"/>
    </source>
</evidence>
<comment type="similarity">
    <text evidence="4">Belongs to the peptidase C1 family.</text>
</comment>
<accession>A0A7X9UCA9</accession>
<reference evidence="6 7" key="1">
    <citation type="submission" date="2020-04" db="EMBL/GenBank/DDBJ databases">
        <title>Collinsella sp. KGMB02528 nov., an anaerobic actinobacterium isolated from human feces.</title>
        <authorList>
            <person name="Han K.-I."/>
            <person name="Eom M.K."/>
            <person name="Kim J.-S."/>
            <person name="Lee K.C."/>
            <person name="Suh M.K."/>
            <person name="Park S.-H."/>
            <person name="Lee J.H."/>
            <person name="Kang S.W."/>
            <person name="Park J.-E."/>
            <person name="Oh B.S."/>
            <person name="Yu S.Y."/>
            <person name="Choi S.-H."/>
            <person name="Lee D.H."/>
            <person name="Yoon H."/>
            <person name="Kim B.-Y."/>
            <person name="Lee J.H."/>
            <person name="Lee J.-S."/>
        </authorList>
    </citation>
    <scope>NUCLEOTIDE SEQUENCE [LARGE SCALE GENOMIC DNA]</scope>
    <source>
        <strain evidence="6 7">KGMB02528</strain>
    </source>
</reference>
<dbReference type="EMBL" id="JABBCP010000004">
    <property type="protein sequence ID" value="NMF55874.1"/>
    <property type="molecule type" value="Genomic_DNA"/>
</dbReference>
<evidence type="ECO:0000313" key="6">
    <source>
        <dbReference type="EMBL" id="NMF55874.1"/>
    </source>
</evidence>
<evidence type="ECO:0000256" key="1">
    <source>
        <dbReference type="ARBA" id="ARBA00022670"/>
    </source>
</evidence>
<dbReference type="InterPro" id="IPR038765">
    <property type="entry name" value="Papain-like_cys_pep_sf"/>
</dbReference>
<sequence length="501" mass="56344">MDSRENKIECVPSDALFGTSATALDPNANAELVKQFAKSRGNRIARNAVTSMDVMAAARNPVTMRTYSDTYRVAVKVPKTVTNQRQSGRCWMFSTLNTQRVEICRLLDVDDFEFSQAYGMFYDKLEKANAFLGNIIATAHLPFDDRAVTLLLENPAPDGGEWRFAANLIEKWGVVPKEVMPETACTKDSSQMNRYLNRLLRRDAAILRAAVEQGEPDEALQERRRQMMEDVHRVLCICLGEPPLTFDFELAVGEHAEVDPSKVNVQEGAATKGKATGTEDAKPVRILREEGITPQKFQRRYVRFDANDYVDLVSCPGATRPFERVVGVRWMDTVVGAPVMRMLNMPPEVLERAATASLKAGHACYMACDVSQQFARHIEDFPGVLALDTIDAEGLFDIDLDMDKATMYDMRESCMTHAMTFQGVELADDGTPRAWRVENSWGKDACKDGYLIMSGEWFRLYGGEVVVRREFLDEQTLKLWDTLPIEMCNPWDAVASAVRVK</sequence>
<dbReference type="SUPFAM" id="SSF54001">
    <property type="entry name" value="Cysteine proteinases"/>
    <property type="match status" value="1"/>
</dbReference>
<keyword evidence="4" id="KW-0031">Aminopeptidase</keyword>
<dbReference type="Proteomes" id="UP000546970">
    <property type="component" value="Unassembled WGS sequence"/>
</dbReference>
<protein>
    <recommendedName>
        <fullName evidence="4">Aminopeptidase</fullName>
    </recommendedName>
</protein>
<dbReference type="GO" id="GO:0009636">
    <property type="term" value="P:response to toxic substance"/>
    <property type="evidence" value="ECO:0007669"/>
    <property type="project" value="TreeGrafter"/>
</dbReference>
<comment type="caution">
    <text evidence="6">The sequence shown here is derived from an EMBL/GenBank/DDBJ whole genome shotgun (WGS) entry which is preliminary data.</text>
</comment>
<organism evidence="6 7">
    <name type="scientific">Collinsella acetigenes</name>
    <dbReference type="NCBI Taxonomy" id="2713419"/>
    <lineage>
        <taxon>Bacteria</taxon>
        <taxon>Bacillati</taxon>
        <taxon>Actinomycetota</taxon>
        <taxon>Coriobacteriia</taxon>
        <taxon>Coriobacteriales</taxon>
        <taxon>Coriobacteriaceae</taxon>
        <taxon>Collinsella</taxon>
    </lineage>
</organism>
<dbReference type="PROSITE" id="PS00139">
    <property type="entry name" value="THIOL_PROTEASE_CYS"/>
    <property type="match status" value="1"/>
</dbReference>
<proteinExistence type="inferred from homology"/>
<feature type="active site" evidence="5">
    <location>
        <position position="417"/>
    </location>
</feature>
<keyword evidence="3 4" id="KW-0788">Thiol protease</keyword>
<evidence type="ECO:0000256" key="5">
    <source>
        <dbReference type="PIRSR" id="PIRSR005700-1"/>
    </source>
</evidence>
<dbReference type="GO" id="GO:0005737">
    <property type="term" value="C:cytoplasm"/>
    <property type="evidence" value="ECO:0007669"/>
    <property type="project" value="TreeGrafter"/>
</dbReference>
<dbReference type="InterPro" id="IPR000169">
    <property type="entry name" value="Pept_cys_AS"/>
</dbReference>
<evidence type="ECO:0000256" key="3">
    <source>
        <dbReference type="ARBA" id="ARBA00022807"/>
    </source>
</evidence>
<evidence type="ECO:0000256" key="4">
    <source>
        <dbReference type="PIRNR" id="PIRNR005700"/>
    </source>
</evidence>
<dbReference type="GO" id="GO:0043418">
    <property type="term" value="P:homocysteine catabolic process"/>
    <property type="evidence" value="ECO:0007669"/>
    <property type="project" value="TreeGrafter"/>
</dbReference>
<keyword evidence="1 4" id="KW-0645">Protease</keyword>
<dbReference type="RefSeq" id="WP_169277515.1">
    <property type="nucleotide sequence ID" value="NZ_JABBCP010000004.1"/>
</dbReference>
<dbReference type="GO" id="GO:0006508">
    <property type="term" value="P:proteolysis"/>
    <property type="evidence" value="ECO:0007669"/>
    <property type="project" value="UniProtKB-KW"/>
</dbReference>
<gene>
    <name evidence="6" type="ORF">HF320_05985</name>
</gene>
<dbReference type="PIRSF" id="PIRSF005700">
    <property type="entry name" value="PepC"/>
    <property type="match status" value="1"/>
</dbReference>
<keyword evidence="7" id="KW-1185">Reference proteome</keyword>